<dbReference type="InterPro" id="IPR051970">
    <property type="entry name" value="TEL2_Regulation"/>
</dbReference>
<dbReference type="OrthoDB" id="10258062at2759"/>
<dbReference type="InterPro" id="IPR038528">
    <property type="entry name" value="TEL2_C_sf"/>
</dbReference>
<feature type="domain" description="Telomere length regulation protein conserved" evidence="3">
    <location>
        <begin position="418"/>
        <end position="527"/>
    </location>
</feature>
<dbReference type="GO" id="GO:0005829">
    <property type="term" value="C:cytosol"/>
    <property type="evidence" value="ECO:0007669"/>
    <property type="project" value="TreeGrafter"/>
</dbReference>
<organism evidence="4">
    <name type="scientific">Cyberlindnera fabianii</name>
    <name type="common">Yeast</name>
    <name type="synonym">Hansenula fabianii</name>
    <dbReference type="NCBI Taxonomy" id="36022"/>
    <lineage>
        <taxon>Eukaryota</taxon>
        <taxon>Fungi</taxon>
        <taxon>Dikarya</taxon>
        <taxon>Ascomycota</taxon>
        <taxon>Saccharomycotina</taxon>
        <taxon>Saccharomycetes</taxon>
        <taxon>Phaffomycetales</taxon>
        <taxon>Phaffomycetaceae</taxon>
        <taxon>Cyberlindnera</taxon>
    </lineage>
</organism>
<reference evidence="4" key="1">
    <citation type="journal article" date="2014" name="Genome Announc.">
        <title>Genome sequence of the yeast Cyberlindnera fabianii (Hansenula fabianii).</title>
        <authorList>
            <person name="Freel K.C."/>
            <person name="Sarilar V."/>
            <person name="Neuveglise C."/>
            <person name="Devillers H."/>
            <person name="Friedrich A."/>
            <person name="Schacherer J."/>
        </authorList>
    </citation>
    <scope>NUCLEOTIDE SEQUENCE</scope>
    <source>
        <strain evidence="4">YJS4271</strain>
    </source>
</reference>
<feature type="compositionally biased region" description="Acidic residues" evidence="2">
    <location>
        <begin position="400"/>
        <end position="415"/>
    </location>
</feature>
<dbReference type="AlphaFoldDB" id="A0A061AQT1"/>
<dbReference type="OMA" id="ERTMFIA"/>
<feature type="region of interest" description="Disordered" evidence="2">
    <location>
        <begin position="386"/>
        <end position="417"/>
    </location>
</feature>
<comment type="similarity">
    <text evidence="1">Belongs to the TEL2 family.</text>
</comment>
<dbReference type="Pfam" id="PF10193">
    <property type="entry name" value="Telomere_reg-2"/>
    <property type="match status" value="1"/>
</dbReference>
<evidence type="ECO:0000256" key="1">
    <source>
        <dbReference type="ARBA" id="ARBA00006133"/>
    </source>
</evidence>
<evidence type="ECO:0000313" key="4">
    <source>
        <dbReference type="EMBL" id="CDR39484.1"/>
    </source>
</evidence>
<dbReference type="InterPro" id="IPR019337">
    <property type="entry name" value="Telomere_length_regulation_dom"/>
</dbReference>
<dbReference type="VEuPathDB" id="FungiDB:BON22_4441"/>
<proteinExistence type="inferred from homology"/>
<dbReference type="Gene3D" id="1.25.40.720">
    <property type="entry name" value="Telomere length regulation protein 2, C-terminal domain"/>
    <property type="match status" value="2"/>
</dbReference>
<dbReference type="GO" id="GO:0042162">
    <property type="term" value="F:telomeric DNA binding"/>
    <property type="evidence" value="ECO:0007669"/>
    <property type="project" value="TreeGrafter"/>
</dbReference>
<dbReference type="EMBL" id="MPUK01000010">
    <property type="protein sequence ID" value="ONH65569.1"/>
    <property type="molecule type" value="Genomic_DNA"/>
</dbReference>
<accession>A0A061AQT1</accession>
<dbReference type="Proteomes" id="UP000189513">
    <property type="component" value="Unassembled WGS sequence"/>
</dbReference>
<sequence>MDFNECLAELRNSPSADRISDITTEILQHDLDLKTRLHVVTTYLQHIIPVYSSLKVNIKFKVRHLFLNTVGISQVLSHYNQAKHDIYFTFMKDLLIEPTALSSVIKSTNGNRLELTQVKSLFFGSKIFQVFEGKFTLDKYLHILCAQLVEASKAGLALPEYFLSFLTIHPIEAKFPLFDTFFTLSNFGYLKTAYREMSSLQKRKLITSYLLPYLARFTTAQNVSTVSNILSSLDITQIEDVVLLKSTELNHRELLYSVAFLISNKVKQVTKLLELWGADAYVKDTPVIHQEQLTTLILILVKHLEKPQKKDLSTDKAFLSAITTRLSSNDTTLRNYGMMVAKAVTDGEIEFTIEDEIQISLPRIDPSSPIAFEQLKLPSGISDLTIESRKETAQDSDNERDSDDENYDYDSDEDQSPPVFIKDLLTRLNDDKTPSITKLLSQTIRLVRQKSTFKTEIEFYSEELVSVLVGLINNYNEEKFDELKLNSIVSVIVVNPNIIKHVMTLLFTGDYSLQQRMIILSSISLSARELRGLDDSMIDKPEFDFPTNQIPQRQSKPSITEVPSEPKIMEITGDVADQGIGRGTITRVSRKLTNSKPTSKPNNFAKVAPKFFYPLFHAWSEGINMGAYNEMFIKHYLQTMELIVQAAYPCHGFEDMAAIMMSIKENSAMINV</sequence>
<dbReference type="PANTHER" id="PTHR15830">
    <property type="entry name" value="TELOMERE LENGTH REGULATION PROTEIN TEL2 FAMILY MEMBER"/>
    <property type="match status" value="1"/>
</dbReference>
<evidence type="ECO:0000259" key="3">
    <source>
        <dbReference type="Pfam" id="PF10193"/>
    </source>
</evidence>
<evidence type="ECO:0000313" key="6">
    <source>
        <dbReference type="Proteomes" id="UP000189513"/>
    </source>
</evidence>
<gene>
    <name evidence="5" type="ORF">BON22_4441</name>
    <name evidence="4" type="ORF">CYFA0S_03e03884g</name>
</gene>
<dbReference type="GO" id="GO:0051879">
    <property type="term" value="F:Hsp90 protein binding"/>
    <property type="evidence" value="ECO:0007669"/>
    <property type="project" value="TreeGrafter"/>
</dbReference>
<reference evidence="5" key="3">
    <citation type="submission" date="2017-01" db="EMBL/GenBank/DDBJ databases">
        <authorList>
            <person name="Mah S.A."/>
            <person name="Swanson W.J."/>
            <person name="Moy G.W."/>
            <person name="Vacquier V.D."/>
        </authorList>
    </citation>
    <scope>NUCLEOTIDE SEQUENCE [LARGE SCALE GENOMIC DNA]</scope>
    <source>
        <strain evidence="5">65</strain>
    </source>
</reference>
<reference evidence="6" key="2">
    <citation type="journal article" date="2017" name="Genome Announc.">
        <title>Genome sequences of Cyberlindnera fabianii 65, Pichia kudriavzevii 129, and Saccharomyces cerevisiae 131 isolated from fermented masau fruits in Zimbabwe.</title>
        <authorList>
            <person name="van Rijswijck I.M.H."/>
            <person name="Derks M.F.L."/>
            <person name="Abee T."/>
            <person name="de Ridder D."/>
            <person name="Smid E.J."/>
        </authorList>
    </citation>
    <scope>NUCLEOTIDE SEQUENCE [LARGE SCALE GENOMIC DNA]</scope>
    <source>
        <strain evidence="6">65</strain>
    </source>
</reference>
<dbReference type="EMBL" id="LK052888">
    <property type="protein sequence ID" value="CDR39484.1"/>
    <property type="molecule type" value="Genomic_DNA"/>
</dbReference>
<dbReference type="STRING" id="36022.A0A061AQT1"/>
<name>A0A061AQT1_CYBFA</name>
<evidence type="ECO:0000313" key="5">
    <source>
        <dbReference type="EMBL" id="ONH65569.1"/>
    </source>
</evidence>
<evidence type="ECO:0000256" key="2">
    <source>
        <dbReference type="SAM" id="MobiDB-lite"/>
    </source>
</evidence>
<feature type="compositionally biased region" description="Basic and acidic residues" evidence="2">
    <location>
        <begin position="386"/>
        <end position="399"/>
    </location>
</feature>
<dbReference type="PANTHER" id="PTHR15830:SF10">
    <property type="entry name" value="TELOMERE LENGTH REGULATION PROTEIN TEL2 HOMOLOG"/>
    <property type="match status" value="1"/>
</dbReference>
<protein>
    <submittedName>
        <fullName evidence="4">CYFA0S03e03884g1_1</fullName>
    </submittedName>
    <submittedName>
        <fullName evidence="5">Telomere length regulation protein TEL2</fullName>
    </submittedName>
</protein>
<keyword evidence="6" id="KW-1185">Reference proteome</keyword>
<dbReference type="GO" id="GO:0051083">
    <property type="term" value="P:'de novo' cotranslational protein folding"/>
    <property type="evidence" value="ECO:0007669"/>
    <property type="project" value="TreeGrafter"/>
</dbReference>